<keyword evidence="2" id="KW-0378">Hydrolase</keyword>
<dbReference type="Pfam" id="PF00884">
    <property type="entry name" value="Sulfatase"/>
    <property type="match status" value="1"/>
</dbReference>
<dbReference type="PANTHER" id="PTHR42693">
    <property type="entry name" value="ARYLSULFATASE FAMILY MEMBER"/>
    <property type="match status" value="1"/>
</dbReference>
<protein>
    <recommendedName>
        <fullName evidence="3">Sulfatase N-terminal domain-containing protein</fullName>
    </recommendedName>
</protein>
<feature type="domain" description="Sulfatase N-terminal" evidence="3">
    <location>
        <begin position="6"/>
        <end position="80"/>
    </location>
</feature>
<name>X0XIV1_9ZZZZ</name>
<feature type="non-terminal residue" evidence="4">
    <location>
        <position position="120"/>
    </location>
</feature>
<dbReference type="EMBL" id="BARS01041720">
    <property type="protein sequence ID" value="GAG35302.1"/>
    <property type="molecule type" value="Genomic_DNA"/>
</dbReference>
<dbReference type="AlphaFoldDB" id="X0XIV1"/>
<dbReference type="GO" id="GO:0004065">
    <property type="term" value="F:arylsulfatase activity"/>
    <property type="evidence" value="ECO:0007669"/>
    <property type="project" value="TreeGrafter"/>
</dbReference>
<dbReference type="SUPFAM" id="SSF53649">
    <property type="entry name" value="Alkaline phosphatase-like"/>
    <property type="match status" value="1"/>
</dbReference>
<evidence type="ECO:0000313" key="4">
    <source>
        <dbReference type="EMBL" id="GAG35302.1"/>
    </source>
</evidence>
<comment type="similarity">
    <text evidence="1">Belongs to the sulfatase family.</text>
</comment>
<dbReference type="Gene3D" id="3.40.720.10">
    <property type="entry name" value="Alkaline Phosphatase, subunit A"/>
    <property type="match status" value="1"/>
</dbReference>
<sequence length="120" mass="13952">MPWSENGLHPDEETIAEVLKKKGYATAIFGKWHLGHQKEFLPLQHGFDEYFGLPYSNDMWPVDYRGHPITEEDKGEKPEKLFYPVLPLIEGNEKVVEILTLDDQSTLTTQYTERAVRFVD</sequence>
<reference evidence="4" key="1">
    <citation type="journal article" date="2014" name="Front. Microbiol.">
        <title>High frequency of phylogenetically diverse reductive dehalogenase-homologous genes in deep subseafloor sedimentary metagenomes.</title>
        <authorList>
            <person name="Kawai M."/>
            <person name="Futagami T."/>
            <person name="Toyoda A."/>
            <person name="Takaki Y."/>
            <person name="Nishi S."/>
            <person name="Hori S."/>
            <person name="Arai W."/>
            <person name="Tsubouchi T."/>
            <person name="Morono Y."/>
            <person name="Uchiyama I."/>
            <person name="Ito T."/>
            <person name="Fujiyama A."/>
            <person name="Inagaki F."/>
            <person name="Takami H."/>
        </authorList>
    </citation>
    <scope>NUCLEOTIDE SEQUENCE</scope>
    <source>
        <strain evidence="4">Expedition CK06-06</strain>
    </source>
</reference>
<dbReference type="PANTHER" id="PTHR42693:SF53">
    <property type="entry name" value="ENDO-4-O-SULFATASE"/>
    <property type="match status" value="1"/>
</dbReference>
<dbReference type="InterPro" id="IPR000917">
    <property type="entry name" value="Sulfatase_N"/>
</dbReference>
<proteinExistence type="inferred from homology"/>
<dbReference type="InterPro" id="IPR017850">
    <property type="entry name" value="Alkaline_phosphatase_core_sf"/>
</dbReference>
<comment type="caution">
    <text evidence="4">The sequence shown here is derived from an EMBL/GenBank/DDBJ whole genome shotgun (WGS) entry which is preliminary data.</text>
</comment>
<dbReference type="InterPro" id="IPR050738">
    <property type="entry name" value="Sulfatase"/>
</dbReference>
<evidence type="ECO:0000256" key="1">
    <source>
        <dbReference type="ARBA" id="ARBA00008779"/>
    </source>
</evidence>
<gene>
    <name evidence="4" type="ORF">S01H1_63403</name>
</gene>
<evidence type="ECO:0000256" key="2">
    <source>
        <dbReference type="ARBA" id="ARBA00022801"/>
    </source>
</evidence>
<evidence type="ECO:0000259" key="3">
    <source>
        <dbReference type="Pfam" id="PF00884"/>
    </source>
</evidence>
<accession>X0XIV1</accession>
<organism evidence="4">
    <name type="scientific">marine sediment metagenome</name>
    <dbReference type="NCBI Taxonomy" id="412755"/>
    <lineage>
        <taxon>unclassified sequences</taxon>
        <taxon>metagenomes</taxon>
        <taxon>ecological metagenomes</taxon>
    </lineage>
</organism>